<sequence length="87" mass="9351">MGRSALQPSHLSVRTAEPPPTTDFRESGAALRFHRSTSRALRLPRPYRASAGLPGGRDVDKTRGAMLAGIAQKCPVHVRDTTSARAT</sequence>
<proteinExistence type="predicted"/>
<dbReference type="EMBL" id="BLXT01000273">
    <property type="protein sequence ID" value="GFN75465.1"/>
    <property type="molecule type" value="Genomic_DNA"/>
</dbReference>
<feature type="region of interest" description="Disordered" evidence="1">
    <location>
        <begin position="1"/>
        <end position="37"/>
    </location>
</feature>
<dbReference type="Proteomes" id="UP000735302">
    <property type="component" value="Unassembled WGS sequence"/>
</dbReference>
<comment type="caution">
    <text evidence="2">The sequence shown here is derived from an EMBL/GenBank/DDBJ whole genome shotgun (WGS) entry which is preliminary data.</text>
</comment>
<evidence type="ECO:0000256" key="1">
    <source>
        <dbReference type="SAM" id="MobiDB-lite"/>
    </source>
</evidence>
<keyword evidence="3" id="KW-1185">Reference proteome</keyword>
<evidence type="ECO:0000313" key="3">
    <source>
        <dbReference type="Proteomes" id="UP000735302"/>
    </source>
</evidence>
<name>A0AAV3XXC2_9GAST</name>
<accession>A0AAV3XXC2</accession>
<dbReference type="AlphaFoldDB" id="A0AAV3XXC2"/>
<evidence type="ECO:0000313" key="2">
    <source>
        <dbReference type="EMBL" id="GFN75465.1"/>
    </source>
</evidence>
<reference evidence="2 3" key="1">
    <citation type="journal article" date="2021" name="Elife">
        <title>Chloroplast acquisition without the gene transfer in kleptoplastic sea slugs, Plakobranchus ocellatus.</title>
        <authorList>
            <person name="Maeda T."/>
            <person name="Takahashi S."/>
            <person name="Yoshida T."/>
            <person name="Shimamura S."/>
            <person name="Takaki Y."/>
            <person name="Nagai Y."/>
            <person name="Toyoda A."/>
            <person name="Suzuki Y."/>
            <person name="Arimoto A."/>
            <person name="Ishii H."/>
            <person name="Satoh N."/>
            <person name="Nishiyama T."/>
            <person name="Hasebe M."/>
            <person name="Maruyama T."/>
            <person name="Minagawa J."/>
            <person name="Obokata J."/>
            <person name="Shigenobu S."/>
        </authorList>
    </citation>
    <scope>NUCLEOTIDE SEQUENCE [LARGE SCALE GENOMIC DNA]</scope>
</reference>
<gene>
    <name evidence="2" type="ORF">PoB_000197100</name>
</gene>
<protein>
    <submittedName>
        <fullName evidence="2">Uncharacterized protein</fullName>
    </submittedName>
</protein>
<organism evidence="2 3">
    <name type="scientific">Plakobranchus ocellatus</name>
    <dbReference type="NCBI Taxonomy" id="259542"/>
    <lineage>
        <taxon>Eukaryota</taxon>
        <taxon>Metazoa</taxon>
        <taxon>Spiralia</taxon>
        <taxon>Lophotrochozoa</taxon>
        <taxon>Mollusca</taxon>
        <taxon>Gastropoda</taxon>
        <taxon>Heterobranchia</taxon>
        <taxon>Euthyneura</taxon>
        <taxon>Panpulmonata</taxon>
        <taxon>Sacoglossa</taxon>
        <taxon>Placobranchoidea</taxon>
        <taxon>Plakobranchidae</taxon>
        <taxon>Plakobranchus</taxon>
    </lineage>
</organism>
<feature type="compositionally biased region" description="Polar residues" evidence="1">
    <location>
        <begin position="1"/>
        <end position="12"/>
    </location>
</feature>